<dbReference type="GO" id="GO:0009055">
    <property type="term" value="F:electron transfer activity"/>
    <property type="evidence" value="ECO:0007669"/>
    <property type="project" value="InterPro"/>
</dbReference>
<evidence type="ECO:0000256" key="1">
    <source>
        <dbReference type="ARBA" id="ARBA00004609"/>
    </source>
</evidence>
<evidence type="ECO:0000256" key="11">
    <source>
        <dbReference type="SAM" id="Phobius"/>
    </source>
</evidence>
<evidence type="ECO:0000256" key="2">
    <source>
        <dbReference type="ARBA" id="ARBA00022475"/>
    </source>
</evidence>
<evidence type="ECO:0000256" key="4">
    <source>
        <dbReference type="ARBA" id="ARBA00022729"/>
    </source>
</evidence>
<feature type="compositionally biased region" description="Low complexity" evidence="10">
    <location>
        <begin position="141"/>
        <end position="160"/>
    </location>
</feature>
<keyword evidence="5 11" id="KW-0472">Membrane</keyword>
<name>R0G0K2_9BRAS</name>
<gene>
    <name evidence="14" type="ORF">CARUB_v10024922mg</name>
</gene>
<dbReference type="SUPFAM" id="SSF49503">
    <property type="entry name" value="Cupredoxins"/>
    <property type="match status" value="1"/>
</dbReference>
<reference evidence="15" key="1">
    <citation type="journal article" date="2013" name="Nat. Genet.">
        <title>The Capsella rubella genome and the genomic consequences of rapid mating system evolution.</title>
        <authorList>
            <person name="Slotte T."/>
            <person name="Hazzouri K.M."/>
            <person name="Agren J.A."/>
            <person name="Koenig D."/>
            <person name="Maumus F."/>
            <person name="Guo Y.L."/>
            <person name="Steige K."/>
            <person name="Platts A.E."/>
            <person name="Escobar J.S."/>
            <person name="Newman L.K."/>
            <person name="Wang W."/>
            <person name="Mandakova T."/>
            <person name="Vello E."/>
            <person name="Smith L.M."/>
            <person name="Henz S.R."/>
            <person name="Steffen J."/>
            <person name="Takuno S."/>
            <person name="Brandvain Y."/>
            <person name="Coop G."/>
            <person name="Andolfatto P."/>
            <person name="Hu T.T."/>
            <person name="Blanchette M."/>
            <person name="Clark R.M."/>
            <person name="Quesneville H."/>
            <person name="Nordborg M."/>
            <person name="Gaut B.S."/>
            <person name="Lysak M.A."/>
            <person name="Jenkins J."/>
            <person name="Grimwood J."/>
            <person name="Chapman J."/>
            <person name="Prochnik S."/>
            <person name="Shu S."/>
            <person name="Rokhsar D."/>
            <person name="Schmutz J."/>
            <person name="Weigel D."/>
            <person name="Wright S.I."/>
        </authorList>
    </citation>
    <scope>NUCLEOTIDE SEQUENCE [LARGE SCALE GENOMIC DNA]</scope>
    <source>
        <strain evidence="15">cv. Monte Gargano</strain>
    </source>
</reference>
<feature type="signal peptide" evidence="12">
    <location>
        <begin position="1"/>
        <end position="24"/>
    </location>
</feature>
<keyword evidence="2" id="KW-1003">Cell membrane</keyword>
<evidence type="ECO:0000256" key="9">
    <source>
        <dbReference type="ARBA" id="ARBA00035011"/>
    </source>
</evidence>
<dbReference type="AlphaFoldDB" id="R0G0K2"/>
<dbReference type="eggNOG" id="ENOG502SS7B">
    <property type="taxonomic scope" value="Eukaryota"/>
</dbReference>
<keyword evidence="3" id="KW-0336">GPI-anchor</keyword>
<dbReference type="InterPro" id="IPR039391">
    <property type="entry name" value="Phytocyanin-like"/>
</dbReference>
<dbReference type="InterPro" id="IPR008972">
    <property type="entry name" value="Cupredoxin"/>
</dbReference>
<dbReference type="PANTHER" id="PTHR33021:SF531">
    <property type="entry name" value="EARLY NODULIN-LIKE PROTEIN 11"/>
    <property type="match status" value="1"/>
</dbReference>
<keyword evidence="8" id="KW-0449">Lipoprotein</keyword>
<dbReference type="GO" id="GO:0098552">
    <property type="term" value="C:side of membrane"/>
    <property type="evidence" value="ECO:0007669"/>
    <property type="project" value="UniProtKB-KW"/>
</dbReference>
<keyword evidence="7" id="KW-0325">Glycoprotein</keyword>
<evidence type="ECO:0000256" key="6">
    <source>
        <dbReference type="ARBA" id="ARBA00023157"/>
    </source>
</evidence>
<dbReference type="PROSITE" id="PS51485">
    <property type="entry name" value="PHYTOCYANIN"/>
    <property type="match status" value="1"/>
</dbReference>
<proteinExistence type="inferred from homology"/>
<evidence type="ECO:0000256" key="7">
    <source>
        <dbReference type="ARBA" id="ARBA00023180"/>
    </source>
</evidence>
<evidence type="ECO:0000313" key="15">
    <source>
        <dbReference type="Proteomes" id="UP000029121"/>
    </source>
</evidence>
<keyword evidence="15" id="KW-1185">Reference proteome</keyword>
<evidence type="ECO:0000256" key="12">
    <source>
        <dbReference type="SAM" id="SignalP"/>
    </source>
</evidence>
<dbReference type="GO" id="GO:0005886">
    <property type="term" value="C:plasma membrane"/>
    <property type="evidence" value="ECO:0007669"/>
    <property type="project" value="UniProtKB-SubCell"/>
</dbReference>
<dbReference type="InterPro" id="IPR003245">
    <property type="entry name" value="Phytocyanin_dom"/>
</dbReference>
<evidence type="ECO:0000256" key="10">
    <source>
        <dbReference type="SAM" id="MobiDB-lite"/>
    </source>
</evidence>
<evidence type="ECO:0000256" key="8">
    <source>
        <dbReference type="ARBA" id="ARBA00023288"/>
    </source>
</evidence>
<feature type="domain" description="Phytocyanin" evidence="13">
    <location>
        <begin position="25"/>
        <end position="130"/>
    </location>
</feature>
<feature type="region of interest" description="Disordered" evidence="10">
    <location>
        <begin position="129"/>
        <end position="166"/>
    </location>
</feature>
<comment type="subcellular location">
    <subcellularLocation>
        <location evidence="1">Cell membrane</location>
        <topology evidence="1">Lipid-anchor</topology>
        <topology evidence="1">GPI-anchor</topology>
    </subcellularLocation>
</comment>
<dbReference type="Proteomes" id="UP000029121">
    <property type="component" value="Unassembled WGS sequence"/>
</dbReference>
<accession>R0G0K2</accession>
<keyword evidence="11" id="KW-1133">Transmembrane helix</keyword>
<organism evidence="14 15">
    <name type="scientific">Capsella rubella</name>
    <dbReference type="NCBI Taxonomy" id="81985"/>
    <lineage>
        <taxon>Eukaryota</taxon>
        <taxon>Viridiplantae</taxon>
        <taxon>Streptophyta</taxon>
        <taxon>Embryophyta</taxon>
        <taxon>Tracheophyta</taxon>
        <taxon>Spermatophyta</taxon>
        <taxon>Magnoliopsida</taxon>
        <taxon>eudicotyledons</taxon>
        <taxon>Gunneridae</taxon>
        <taxon>Pentapetalae</taxon>
        <taxon>rosids</taxon>
        <taxon>malvids</taxon>
        <taxon>Brassicales</taxon>
        <taxon>Brassicaceae</taxon>
        <taxon>Camelineae</taxon>
        <taxon>Capsella</taxon>
    </lineage>
</organism>
<dbReference type="Pfam" id="PF02298">
    <property type="entry name" value="Cu_bind_like"/>
    <property type="match status" value="1"/>
</dbReference>
<evidence type="ECO:0000259" key="13">
    <source>
        <dbReference type="PROSITE" id="PS51485"/>
    </source>
</evidence>
<dbReference type="FunFam" id="2.60.40.420:FF:000034">
    <property type="entry name" value="Cupredoxin superfamily protein"/>
    <property type="match status" value="1"/>
</dbReference>
<protein>
    <recommendedName>
        <fullName evidence="13">Phytocyanin domain-containing protein</fullName>
    </recommendedName>
</protein>
<comment type="similarity">
    <text evidence="9">Belongs to the early nodulin-like (ENODL) family.</text>
</comment>
<dbReference type="PANTHER" id="PTHR33021">
    <property type="entry name" value="BLUE COPPER PROTEIN"/>
    <property type="match status" value="1"/>
</dbReference>
<dbReference type="CDD" id="cd11019">
    <property type="entry name" value="OsENODL1_like"/>
    <property type="match status" value="1"/>
</dbReference>
<keyword evidence="4 12" id="KW-0732">Signal</keyword>
<dbReference type="OrthoDB" id="1087503at2759"/>
<evidence type="ECO:0000256" key="5">
    <source>
        <dbReference type="ARBA" id="ARBA00023136"/>
    </source>
</evidence>
<keyword evidence="11" id="KW-0812">Transmembrane</keyword>
<feature type="chain" id="PRO_5004340870" description="Phytocyanin domain-containing protein" evidence="12">
    <location>
        <begin position="25"/>
        <end position="193"/>
    </location>
</feature>
<dbReference type="Gene3D" id="2.60.40.420">
    <property type="entry name" value="Cupredoxins - blue copper proteins"/>
    <property type="match status" value="1"/>
</dbReference>
<dbReference type="STRING" id="81985.R0G0K2"/>
<evidence type="ECO:0000256" key="3">
    <source>
        <dbReference type="ARBA" id="ARBA00022622"/>
    </source>
</evidence>
<feature type="transmembrane region" description="Helical" evidence="11">
    <location>
        <begin position="172"/>
        <end position="192"/>
    </location>
</feature>
<keyword evidence="6" id="KW-1015">Disulfide bond</keyword>
<evidence type="ECO:0000313" key="14">
    <source>
        <dbReference type="EMBL" id="EOA28696.1"/>
    </source>
</evidence>
<sequence length="193" mass="21045">MESLVPIMSLMFLLFTTFYHFGEARLLDVGGSMDAWKVPESTNNTLNHWAETMRFQVGDALVFRYDSKNDSVLQVTKENYEKCNMEKPLKEYKENITIVKLDVSGPYYFISGAPTMNCAKGEKVAVVVQSPNHPPMPPNQGPAAVTPTPSPKSSTSMKAPAPAPSNSHAGGLVVGNGIFWALTLVSVFGLVFA</sequence>
<dbReference type="KEGG" id="crb:17888693"/>
<dbReference type="EMBL" id="KB870808">
    <property type="protein sequence ID" value="EOA28696.1"/>
    <property type="molecule type" value="Genomic_DNA"/>
</dbReference>
<dbReference type="InterPro" id="IPR041846">
    <property type="entry name" value="ENL_dom"/>
</dbReference>